<feature type="region of interest" description="Disordered" evidence="1">
    <location>
        <begin position="1"/>
        <end position="48"/>
    </location>
</feature>
<protein>
    <submittedName>
        <fullName evidence="2">Uncharacterized protein</fullName>
    </submittedName>
</protein>
<dbReference type="Proteomes" id="UP000807469">
    <property type="component" value="Unassembled WGS sequence"/>
</dbReference>
<organism evidence="2 3">
    <name type="scientific">Pholiota conissans</name>
    <dbReference type="NCBI Taxonomy" id="109636"/>
    <lineage>
        <taxon>Eukaryota</taxon>
        <taxon>Fungi</taxon>
        <taxon>Dikarya</taxon>
        <taxon>Basidiomycota</taxon>
        <taxon>Agaricomycotina</taxon>
        <taxon>Agaricomycetes</taxon>
        <taxon>Agaricomycetidae</taxon>
        <taxon>Agaricales</taxon>
        <taxon>Agaricineae</taxon>
        <taxon>Strophariaceae</taxon>
        <taxon>Pholiota</taxon>
    </lineage>
</organism>
<comment type="caution">
    <text evidence="2">The sequence shown here is derived from an EMBL/GenBank/DDBJ whole genome shotgun (WGS) entry which is preliminary data.</text>
</comment>
<evidence type="ECO:0000313" key="3">
    <source>
        <dbReference type="Proteomes" id="UP000807469"/>
    </source>
</evidence>
<evidence type="ECO:0000313" key="2">
    <source>
        <dbReference type="EMBL" id="KAF9486434.1"/>
    </source>
</evidence>
<keyword evidence="3" id="KW-1185">Reference proteome</keyword>
<feature type="region of interest" description="Disordered" evidence="1">
    <location>
        <begin position="443"/>
        <end position="464"/>
    </location>
</feature>
<name>A0A9P5ZHC1_9AGAR</name>
<dbReference type="OrthoDB" id="3048996at2759"/>
<accession>A0A9P5ZHC1</accession>
<evidence type="ECO:0000256" key="1">
    <source>
        <dbReference type="SAM" id="MobiDB-lite"/>
    </source>
</evidence>
<sequence>MSPAGSYHPSPFSSPRERLRNVDDLDDDKQSTLSHSSGTPRANQGKDALRLVAGSRVRHGRCAPEFLEEIATTGVPDSLRKATSKKFKFLLGSDARTYFKNYIIQYFKKESSRQLNETITNQEMPAPIVFAVTVLDASGAKCVDYYMTWRGYSKINQSREVEHKVNRFDKDFKRLALVLDAESRHLSSLRTYDSLSRTNRKSEKNSPTNPPSRKSYLPPGITVSTPDEPEGKSDVKIDPSLPEPPRSATDSVVSLPLLNMVRNVPFSHRLPLRVTNPDRLSMVSEISIVPGKLPEELSSEPINHSSKEANNTLTVPVHSKSSKHGSTEEPIKKSSDSICSSDTKSSKSSRSSRSSARSEGRSSRNTSPGDGENAGHSSRRRKDSSKDEAPEFLIVLLGDLLDIDMHSWHGLERQTSIRSVPAERHSPWIGPLASEEKENPLPHHYAYSNAQDDSDSESSQHEHGHWKNIPVIPMKPLMEAMGLIPSVAHFSPPVVPGGLPYHHALSNAGSPLANSSPYIYSSPRLDSSPYIPSWIPQLPVPSNATSVPSRPPSRAYSSAYASPYMQSHTGPF</sequence>
<reference evidence="2" key="1">
    <citation type="submission" date="2020-11" db="EMBL/GenBank/DDBJ databases">
        <authorList>
            <consortium name="DOE Joint Genome Institute"/>
            <person name="Ahrendt S."/>
            <person name="Riley R."/>
            <person name="Andreopoulos W."/>
            <person name="Labutti K."/>
            <person name="Pangilinan J."/>
            <person name="Ruiz-Duenas F.J."/>
            <person name="Barrasa J.M."/>
            <person name="Sanchez-Garcia M."/>
            <person name="Camarero S."/>
            <person name="Miyauchi S."/>
            <person name="Serrano A."/>
            <person name="Linde D."/>
            <person name="Babiker R."/>
            <person name="Drula E."/>
            <person name="Ayuso-Fernandez I."/>
            <person name="Pacheco R."/>
            <person name="Padilla G."/>
            <person name="Ferreira P."/>
            <person name="Barriuso J."/>
            <person name="Kellner H."/>
            <person name="Castanera R."/>
            <person name="Alfaro M."/>
            <person name="Ramirez L."/>
            <person name="Pisabarro A.G."/>
            <person name="Kuo A."/>
            <person name="Tritt A."/>
            <person name="Lipzen A."/>
            <person name="He G."/>
            <person name="Yan M."/>
            <person name="Ng V."/>
            <person name="Cullen D."/>
            <person name="Martin F."/>
            <person name="Rosso M.-N."/>
            <person name="Henrissat B."/>
            <person name="Hibbett D."/>
            <person name="Martinez A.T."/>
            <person name="Grigoriev I.V."/>
        </authorList>
    </citation>
    <scope>NUCLEOTIDE SEQUENCE</scope>
    <source>
        <strain evidence="2">CIRM-BRFM 674</strain>
    </source>
</reference>
<feature type="compositionally biased region" description="Basic and acidic residues" evidence="1">
    <location>
        <begin position="325"/>
        <end position="335"/>
    </location>
</feature>
<feature type="compositionally biased region" description="Low complexity" evidence="1">
    <location>
        <begin position="336"/>
        <end position="355"/>
    </location>
</feature>
<gene>
    <name evidence="2" type="ORF">BDN70DRAFT_869975</name>
</gene>
<feature type="compositionally biased region" description="Polar residues" evidence="1">
    <location>
        <begin position="300"/>
        <end position="314"/>
    </location>
</feature>
<proteinExistence type="predicted"/>
<feature type="region of interest" description="Disordered" evidence="1">
    <location>
        <begin position="297"/>
        <end position="387"/>
    </location>
</feature>
<dbReference type="EMBL" id="MU155130">
    <property type="protein sequence ID" value="KAF9486434.1"/>
    <property type="molecule type" value="Genomic_DNA"/>
</dbReference>
<dbReference type="AlphaFoldDB" id="A0A9P5ZHC1"/>
<feature type="compositionally biased region" description="Polar residues" evidence="1">
    <location>
        <begin position="31"/>
        <end position="42"/>
    </location>
</feature>
<feature type="region of interest" description="Disordered" evidence="1">
    <location>
        <begin position="192"/>
        <end position="250"/>
    </location>
</feature>